<evidence type="ECO:0000256" key="1">
    <source>
        <dbReference type="SAM" id="Phobius"/>
    </source>
</evidence>
<keyword evidence="1" id="KW-1133">Transmembrane helix</keyword>
<sequence>MRQPAHSGMTGVPRWFGNAARRGIRVMMVLAGCAIGAGQGVAAEPSALTVDQLRTPEQAIAAVWDAEQRGYGQVLAAYEDARKAAPDDVTLAVSQCGFIQRFAWSEESTWNDAAAKDLETCKTMLEQQHASDPEAKLFLLGSKFGKAAVTYGEPMLAESSAWTTEQRTRLHTALSHAYAAGHDERRAGEQAVLVLQLDPDSEQLIPAMRYLAKAKRVDEAGQLLASAPVPKLAWQESARIRAAVELLPPAAGRDELQRARDAGLKIDAPTTARALRRAGDTAGAQAALGADTTSRAGETGEARQLRLDVAFDAGATQAVADALGDWVRKSGVSAPLGYAYARLIRMDPMAALRPDLLPLAAWLLFFTAILVLSPAIVLFPAHYRGTVRARLGKPLEPLFARIGLRHAWFAFAVLVAALQLVPIARFGRDVSDWLPTLGASTDLQRQLALSQIWATGLALLGLSWVATRLSWRDWLGSGRWRLTWLIPALCCLAPAILGLLAGRHVLQVDGADAHATLIVALITGMKALGGLPLALLMVAVVVPICEELVFRGCLLGGLSRHLSFGWANLWQATAFAALHQDPKRALFYLLLGLVAGWLTRKTKGLTAPFLLHAANNAIFVVTWAG</sequence>
<accession>A0AAE3NE24</accession>
<feature type="transmembrane region" description="Helical" evidence="1">
    <location>
        <begin position="402"/>
        <end position="427"/>
    </location>
</feature>
<name>A0AAE3NE24_RALSL</name>
<feature type="transmembrane region" description="Helical" evidence="1">
    <location>
        <begin position="359"/>
        <end position="381"/>
    </location>
</feature>
<reference evidence="3" key="1">
    <citation type="submission" date="2021-09" db="EMBL/GenBank/DDBJ databases">
        <title>Genomic analysis of Ralstonia spp.</title>
        <authorList>
            <person name="Aburjaile F."/>
            <person name="Ariute J.C."/>
            <person name="Pais A.K.L."/>
            <person name="Albuquerque G.M.R."/>
            <person name="Silva A.M.F."/>
            <person name="Brenig B."/>
            <person name="Azevedo V."/>
            <person name="Matiuzzi M."/>
            <person name="Ramos R."/>
            <person name="Goes-Neto A."/>
            <person name="Soares S."/>
            <person name="Iseppon A.M.B."/>
            <person name="Souza E."/>
            <person name="Gama M."/>
        </authorList>
    </citation>
    <scope>NUCLEOTIDE SEQUENCE</scope>
    <source>
        <strain evidence="3">B4</strain>
    </source>
</reference>
<dbReference type="AlphaFoldDB" id="A0AAE3NE24"/>
<dbReference type="EMBL" id="JAIVEX010000001">
    <property type="protein sequence ID" value="MDB0520081.1"/>
    <property type="molecule type" value="Genomic_DNA"/>
</dbReference>
<gene>
    <name evidence="3" type="ORF">LBW55_00430</name>
</gene>
<dbReference type="GO" id="GO:0004175">
    <property type="term" value="F:endopeptidase activity"/>
    <property type="evidence" value="ECO:0007669"/>
    <property type="project" value="UniProtKB-ARBA"/>
</dbReference>
<evidence type="ECO:0000313" key="4">
    <source>
        <dbReference type="Proteomes" id="UP001143674"/>
    </source>
</evidence>
<dbReference type="InterPro" id="IPR003675">
    <property type="entry name" value="Rce1/LyrA-like_dom"/>
</dbReference>
<keyword evidence="3" id="KW-0378">Hydrolase</keyword>
<evidence type="ECO:0000313" key="3">
    <source>
        <dbReference type="EMBL" id="MDB0520081.1"/>
    </source>
</evidence>
<keyword evidence="1" id="KW-0472">Membrane</keyword>
<keyword evidence="3" id="KW-0645">Protease</keyword>
<dbReference type="Pfam" id="PF02517">
    <property type="entry name" value="Rce1-like"/>
    <property type="match status" value="1"/>
</dbReference>
<comment type="caution">
    <text evidence="3">The sequence shown here is derived from an EMBL/GenBank/DDBJ whole genome shotgun (WGS) entry which is preliminary data.</text>
</comment>
<dbReference type="PANTHER" id="PTHR43592:SF15">
    <property type="entry name" value="CAAX AMINO TERMINAL PROTEASE FAMILY PROTEIN"/>
    <property type="match status" value="1"/>
</dbReference>
<dbReference type="GO" id="GO:0008237">
    <property type="term" value="F:metallopeptidase activity"/>
    <property type="evidence" value="ECO:0007669"/>
    <property type="project" value="UniProtKB-KW"/>
</dbReference>
<dbReference type="RefSeq" id="WP_184851837.1">
    <property type="nucleotide sequence ID" value="NZ_JABZEH010000002.1"/>
</dbReference>
<feature type="transmembrane region" description="Helical" evidence="1">
    <location>
        <begin position="513"/>
        <end position="542"/>
    </location>
</feature>
<proteinExistence type="predicted"/>
<dbReference type="GO" id="GO:0080120">
    <property type="term" value="P:CAAX-box protein maturation"/>
    <property type="evidence" value="ECO:0007669"/>
    <property type="project" value="UniProtKB-ARBA"/>
</dbReference>
<protein>
    <submittedName>
        <fullName evidence="3">CPBP family intramembrane metalloprotease</fullName>
    </submittedName>
</protein>
<evidence type="ECO:0000259" key="2">
    <source>
        <dbReference type="Pfam" id="PF02517"/>
    </source>
</evidence>
<feature type="transmembrane region" description="Helical" evidence="1">
    <location>
        <begin position="447"/>
        <end position="470"/>
    </location>
</feature>
<keyword evidence="3" id="KW-0482">Metalloprotease</keyword>
<keyword evidence="1" id="KW-0812">Transmembrane</keyword>
<dbReference type="PANTHER" id="PTHR43592">
    <property type="entry name" value="CAAX AMINO TERMINAL PROTEASE"/>
    <property type="match status" value="1"/>
</dbReference>
<feature type="domain" description="CAAX prenyl protease 2/Lysostaphin resistance protein A-like" evidence="2">
    <location>
        <begin position="532"/>
        <end position="618"/>
    </location>
</feature>
<dbReference type="Proteomes" id="UP001143674">
    <property type="component" value="Unassembled WGS sequence"/>
</dbReference>
<organism evidence="3 4">
    <name type="scientific">Ralstonia solanacearum</name>
    <name type="common">Pseudomonas solanacearum</name>
    <dbReference type="NCBI Taxonomy" id="305"/>
    <lineage>
        <taxon>Bacteria</taxon>
        <taxon>Pseudomonadati</taxon>
        <taxon>Pseudomonadota</taxon>
        <taxon>Betaproteobacteria</taxon>
        <taxon>Burkholderiales</taxon>
        <taxon>Burkholderiaceae</taxon>
        <taxon>Ralstonia</taxon>
        <taxon>Ralstonia solanacearum species complex</taxon>
    </lineage>
</organism>
<feature type="transmembrane region" description="Helical" evidence="1">
    <location>
        <begin position="482"/>
        <end position="501"/>
    </location>
</feature>